<dbReference type="InterPro" id="IPR024705">
    <property type="entry name" value="Ssp411"/>
</dbReference>
<dbReference type="Proteomes" id="UP000235145">
    <property type="component" value="Unassembled WGS sequence"/>
</dbReference>
<dbReference type="SUPFAM" id="SSF48208">
    <property type="entry name" value="Six-hairpin glycosidases"/>
    <property type="match status" value="1"/>
</dbReference>
<proteinExistence type="predicted"/>
<dbReference type="EMBL" id="NBSK02000002">
    <property type="protein sequence ID" value="KAJ0220247.1"/>
    <property type="molecule type" value="Genomic_DNA"/>
</dbReference>
<dbReference type="InterPro" id="IPR008928">
    <property type="entry name" value="6-hairpin_glycosidase_sf"/>
</dbReference>
<dbReference type="GO" id="GO:0005975">
    <property type="term" value="P:carbohydrate metabolic process"/>
    <property type="evidence" value="ECO:0007669"/>
    <property type="project" value="InterPro"/>
</dbReference>
<gene>
    <name evidence="1" type="ORF">LSAT_V11C200070080</name>
</gene>
<dbReference type="AlphaFoldDB" id="A0A9R1XV07"/>
<protein>
    <submittedName>
        <fullName evidence="1">Uncharacterized protein</fullName>
    </submittedName>
</protein>
<sequence length="219" mass="24782">MKEADGWTLNVKIKVEKDPTLSATLGLKTNISSYLNAEIVPGVYSDEKPPFVVELDGSHPFYTLDAYEEFFFGSNAGNIILFGKEENIYLKEEHIYRKGILVICSLSFLGRNPKTDKEENIYPRVFLSFVLNRPNPQVIVSWNGLVVSSFARASKILNNEPDVTKFNFPVAGTDEYMQVAKRSLVFIKENLYDSQSRRLQHSFRKGPSKAPGILDDYAS</sequence>
<accession>A0A9R1XV07</accession>
<keyword evidence="2" id="KW-1185">Reference proteome</keyword>
<name>A0A9R1XV07_LACSA</name>
<comment type="caution">
    <text evidence="1">The sequence shown here is derived from an EMBL/GenBank/DDBJ whole genome shotgun (WGS) entry which is preliminary data.</text>
</comment>
<dbReference type="PANTHER" id="PTHR42899">
    <property type="entry name" value="SPERMATOGENESIS-ASSOCIATED PROTEIN 20"/>
    <property type="match status" value="1"/>
</dbReference>
<organism evidence="1 2">
    <name type="scientific">Lactuca sativa</name>
    <name type="common">Garden lettuce</name>
    <dbReference type="NCBI Taxonomy" id="4236"/>
    <lineage>
        <taxon>Eukaryota</taxon>
        <taxon>Viridiplantae</taxon>
        <taxon>Streptophyta</taxon>
        <taxon>Embryophyta</taxon>
        <taxon>Tracheophyta</taxon>
        <taxon>Spermatophyta</taxon>
        <taxon>Magnoliopsida</taxon>
        <taxon>eudicotyledons</taxon>
        <taxon>Gunneridae</taxon>
        <taxon>Pentapetalae</taxon>
        <taxon>asterids</taxon>
        <taxon>campanulids</taxon>
        <taxon>Asterales</taxon>
        <taxon>Asteraceae</taxon>
        <taxon>Cichorioideae</taxon>
        <taxon>Cichorieae</taxon>
        <taxon>Lactucinae</taxon>
        <taxon>Lactuca</taxon>
    </lineage>
</organism>
<reference evidence="1 2" key="1">
    <citation type="journal article" date="2017" name="Nat. Commun.">
        <title>Genome assembly with in vitro proximity ligation data and whole-genome triplication in lettuce.</title>
        <authorList>
            <person name="Reyes-Chin-Wo S."/>
            <person name="Wang Z."/>
            <person name="Yang X."/>
            <person name="Kozik A."/>
            <person name="Arikit S."/>
            <person name="Song C."/>
            <person name="Xia L."/>
            <person name="Froenicke L."/>
            <person name="Lavelle D.O."/>
            <person name="Truco M.J."/>
            <person name="Xia R."/>
            <person name="Zhu S."/>
            <person name="Xu C."/>
            <person name="Xu H."/>
            <person name="Xu X."/>
            <person name="Cox K."/>
            <person name="Korf I."/>
            <person name="Meyers B.C."/>
            <person name="Michelmore R.W."/>
        </authorList>
    </citation>
    <scope>NUCLEOTIDE SEQUENCE [LARGE SCALE GENOMIC DNA]</scope>
    <source>
        <strain evidence="2">cv. Salinas</strain>
        <tissue evidence="1">Seedlings</tissue>
    </source>
</reference>
<evidence type="ECO:0000313" key="2">
    <source>
        <dbReference type="Proteomes" id="UP000235145"/>
    </source>
</evidence>
<evidence type="ECO:0000313" key="1">
    <source>
        <dbReference type="EMBL" id="KAJ0220247.1"/>
    </source>
</evidence>
<dbReference type="PANTHER" id="PTHR42899:SF1">
    <property type="entry name" value="SPERMATOGENESIS-ASSOCIATED PROTEIN 20"/>
    <property type="match status" value="1"/>
</dbReference>